<feature type="compositionally biased region" description="Gly residues" evidence="1">
    <location>
        <begin position="17"/>
        <end position="26"/>
    </location>
</feature>
<name>A0A9Q0EAS7_9TELE</name>
<evidence type="ECO:0000313" key="3">
    <source>
        <dbReference type="Proteomes" id="UP001148018"/>
    </source>
</evidence>
<comment type="caution">
    <text evidence="2">The sequence shown here is derived from an EMBL/GenBank/DDBJ whole genome shotgun (WGS) entry which is preliminary data.</text>
</comment>
<feature type="region of interest" description="Disordered" evidence="1">
    <location>
        <begin position="1"/>
        <end position="26"/>
    </location>
</feature>
<evidence type="ECO:0000256" key="1">
    <source>
        <dbReference type="SAM" id="MobiDB-lite"/>
    </source>
</evidence>
<proteinExistence type="predicted"/>
<dbReference type="Proteomes" id="UP001148018">
    <property type="component" value="Unassembled WGS sequence"/>
</dbReference>
<keyword evidence="3" id="KW-1185">Reference proteome</keyword>
<gene>
    <name evidence="2" type="ORF">NHX12_028551</name>
</gene>
<reference evidence="2" key="1">
    <citation type="submission" date="2022-07" db="EMBL/GenBank/DDBJ databases">
        <title>Chromosome-level genome of Muraenolepis orangiensis.</title>
        <authorList>
            <person name="Kim J."/>
        </authorList>
    </citation>
    <scope>NUCLEOTIDE SEQUENCE</scope>
    <source>
        <strain evidence="2">KU_S4_2022</strain>
        <tissue evidence="2">Muscle</tissue>
    </source>
</reference>
<protein>
    <submittedName>
        <fullName evidence="2">Uncharacterized protein</fullName>
    </submittedName>
</protein>
<dbReference type="EMBL" id="JANIIK010000044">
    <property type="protein sequence ID" value="KAJ3603810.1"/>
    <property type="molecule type" value="Genomic_DNA"/>
</dbReference>
<dbReference type="AlphaFoldDB" id="A0A9Q0EAS7"/>
<organism evidence="2 3">
    <name type="scientific">Muraenolepis orangiensis</name>
    <name type="common">Patagonian moray cod</name>
    <dbReference type="NCBI Taxonomy" id="630683"/>
    <lineage>
        <taxon>Eukaryota</taxon>
        <taxon>Metazoa</taxon>
        <taxon>Chordata</taxon>
        <taxon>Craniata</taxon>
        <taxon>Vertebrata</taxon>
        <taxon>Euteleostomi</taxon>
        <taxon>Actinopterygii</taxon>
        <taxon>Neopterygii</taxon>
        <taxon>Teleostei</taxon>
        <taxon>Neoteleostei</taxon>
        <taxon>Acanthomorphata</taxon>
        <taxon>Zeiogadaria</taxon>
        <taxon>Gadariae</taxon>
        <taxon>Gadiformes</taxon>
        <taxon>Muraenolepidoidei</taxon>
        <taxon>Muraenolepididae</taxon>
        <taxon>Muraenolepis</taxon>
    </lineage>
</organism>
<accession>A0A9Q0EAS7</accession>
<evidence type="ECO:0000313" key="2">
    <source>
        <dbReference type="EMBL" id="KAJ3603810.1"/>
    </source>
</evidence>
<sequence>MTSDWDPCRSPCSKIMGGKGRGGGGRTNVAWSHAVPVPAISMYNEAGLEPGMDGAAVAVYSSSHHQAGLQRQQIAGTPRCYVLAPVCQAPEEGGPGSDRLVAQAG</sequence>